<feature type="transmembrane region" description="Helical" evidence="1">
    <location>
        <begin position="21"/>
        <end position="44"/>
    </location>
</feature>
<name>A0ABR5SB03_9BACT</name>
<dbReference type="EMBL" id="LNQR01000129">
    <property type="protein sequence ID" value="KWT75628.1"/>
    <property type="molecule type" value="Genomic_DNA"/>
</dbReference>
<keyword evidence="3" id="KW-1185">Reference proteome</keyword>
<sequence>MKNNAATVRLTNNYHRNQHGMSFIWLIGVLLGMSVIGTGIAYIATGSTYNAAYKTYHTKALYVAEAGGNYAVPRLASDIDTGVTTNIYALDNQTFPLGNASYLLEVDNTQKAYLYLKSTSTVNKNSIFTAQRLVTFRLNKPIIDNFDNKNNWSGTDAAVVSDPTGQMPSGSNVLQLGTIGGSQTQSQATMNWNNNPLSSVPDLLSQWYIGGQLLSYELQCKVYIDSETAQDHMAGLSFRLGEDNHKAGDNTYDTTYGVSFYRKNCTSGCPGWVTAADFTALTNDYVYIVLWKEIQGTYYLLAYKRLTTADGLVSSNSSGATLNPWSTILVTVLEKFNGANRENHIYVYTGSSTSIVIPALTMYTGGTINWTHYFKGVVWDTINPSYVTSSGTWSSYAYNFTALASQPYIIDSSTYTPPAITTENFAAILPPEIGLHSYYNTSATTYQYFADYAMRFPGGSSQNVIAYY</sequence>
<comment type="caution">
    <text evidence="2">The sequence shown here is derived from an EMBL/GenBank/DDBJ whole genome shotgun (WGS) entry which is preliminary data.</text>
</comment>
<keyword evidence="1" id="KW-0472">Membrane</keyword>
<keyword evidence="1" id="KW-0812">Transmembrane</keyword>
<protein>
    <submittedName>
        <fullName evidence="2">Uncharacterized protein</fullName>
    </submittedName>
</protein>
<dbReference type="Proteomes" id="UP000060487">
    <property type="component" value="Unassembled WGS sequence"/>
</dbReference>
<proteinExistence type="predicted"/>
<evidence type="ECO:0000313" key="3">
    <source>
        <dbReference type="Proteomes" id="UP000060487"/>
    </source>
</evidence>
<accession>A0ABR5SB03</accession>
<organism evidence="2 3">
    <name type="scientific">Candidatus Magnetominusculus xianensis</name>
    <dbReference type="NCBI Taxonomy" id="1748249"/>
    <lineage>
        <taxon>Bacteria</taxon>
        <taxon>Pseudomonadati</taxon>
        <taxon>Nitrospirota</taxon>
        <taxon>Nitrospiria</taxon>
        <taxon>Nitrospirales</taxon>
        <taxon>Nitrospiraceae</taxon>
        <taxon>Candidatus Magnetominusculus</taxon>
    </lineage>
</organism>
<evidence type="ECO:0000256" key="1">
    <source>
        <dbReference type="SAM" id="Phobius"/>
    </source>
</evidence>
<gene>
    <name evidence="2" type="ORF">ASN18_3228</name>
</gene>
<keyword evidence="1" id="KW-1133">Transmembrane helix</keyword>
<reference evidence="2 3" key="1">
    <citation type="submission" date="2015-11" db="EMBL/GenBank/DDBJ databases">
        <authorList>
            <person name="Lin W."/>
        </authorList>
    </citation>
    <scope>NUCLEOTIDE SEQUENCE [LARGE SCALE GENOMIC DNA]</scope>
    <source>
        <strain evidence="2 3">HCH-1</strain>
    </source>
</reference>
<evidence type="ECO:0000313" key="2">
    <source>
        <dbReference type="EMBL" id="KWT75628.1"/>
    </source>
</evidence>
<dbReference type="RefSeq" id="WP_085053829.1">
    <property type="nucleotide sequence ID" value="NZ_LNQR01000129.1"/>
</dbReference>